<dbReference type="CDD" id="cd09872">
    <property type="entry name" value="PIN_Sll0205-like"/>
    <property type="match status" value="1"/>
</dbReference>
<dbReference type="InterPro" id="IPR041705">
    <property type="entry name" value="PIN_Sll0205"/>
</dbReference>
<gene>
    <name evidence="2" type="ORF">U1T56_22330</name>
</gene>
<keyword evidence="3" id="KW-1185">Reference proteome</keyword>
<dbReference type="Proteomes" id="UP001375743">
    <property type="component" value="Unassembled WGS sequence"/>
</dbReference>
<dbReference type="SUPFAM" id="SSF88723">
    <property type="entry name" value="PIN domain-like"/>
    <property type="match status" value="1"/>
</dbReference>
<organism evidence="2 3">
    <name type="scientific">Benzoatithermus flavus</name>
    <dbReference type="NCBI Taxonomy" id="3108223"/>
    <lineage>
        <taxon>Bacteria</taxon>
        <taxon>Pseudomonadati</taxon>
        <taxon>Pseudomonadota</taxon>
        <taxon>Alphaproteobacteria</taxon>
        <taxon>Geminicoccales</taxon>
        <taxon>Geminicoccaceae</taxon>
        <taxon>Benzoatithermus</taxon>
    </lineage>
</organism>
<accession>A0ABU8XXI4</accession>
<sequence length="99" mass="10671">MRDESIAVSAITVWELTRKVAFGKLLPLPVAGGSLGGYLQARGFVPVPLIRQDAETANALPPIHKDPMDRMLIAQPLRPGATIISDDGMFQAYGVATLW</sequence>
<dbReference type="PANTHER" id="PTHR36173:SF2">
    <property type="entry name" value="RIBONUCLEASE VAPC16"/>
    <property type="match status" value="1"/>
</dbReference>
<name>A0ABU8XXI4_9PROT</name>
<dbReference type="InterPro" id="IPR002716">
    <property type="entry name" value="PIN_dom"/>
</dbReference>
<dbReference type="InterPro" id="IPR029060">
    <property type="entry name" value="PIN-like_dom_sf"/>
</dbReference>
<comment type="caution">
    <text evidence="2">The sequence shown here is derived from an EMBL/GenBank/DDBJ whole genome shotgun (WGS) entry which is preliminary data.</text>
</comment>
<evidence type="ECO:0000313" key="2">
    <source>
        <dbReference type="EMBL" id="MEK0085902.1"/>
    </source>
</evidence>
<dbReference type="InterPro" id="IPR052919">
    <property type="entry name" value="TA_system_RNase"/>
</dbReference>
<dbReference type="RefSeq" id="WP_418161748.1">
    <property type="nucleotide sequence ID" value="NZ_JBBLZC010000037.1"/>
</dbReference>
<dbReference type="Pfam" id="PF01850">
    <property type="entry name" value="PIN"/>
    <property type="match status" value="1"/>
</dbReference>
<dbReference type="EMBL" id="JBBLZC010000037">
    <property type="protein sequence ID" value="MEK0085902.1"/>
    <property type="molecule type" value="Genomic_DNA"/>
</dbReference>
<dbReference type="PANTHER" id="PTHR36173">
    <property type="entry name" value="RIBONUCLEASE VAPC16-RELATED"/>
    <property type="match status" value="1"/>
</dbReference>
<evidence type="ECO:0000259" key="1">
    <source>
        <dbReference type="Pfam" id="PF01850"/>
    </source>
</evidence>
<protein>
    <submittedName>
        <fullName evidence="2">Type II toxin-antitoxin system VapC family toxin</fullName>
    </submittedName>
</protein>
<proteinExistence type="predicted"/>
<feature type="domain" description="PIN" evidence="1">
    <location>
        <begin position="4"/>
        <end position="93"/>
    </location>
</feature>
<evidence type="ECO:0000313" key="3">
    <source>
        <dbReference type="Proteomes" id="UP001375743"/>
    </source>
</evidence>
<reference evidence="2 3" key="1">
    <citation type="submission" date="2024-01" db="EMBL/GenBank/DDBJ databases">
        <title>Multi-omics insights into the function and evolution of sodium benzoate biodegradation pathways in Benzoatithermus flavus gen. nov., sp. nov. from hot spring.</title>
        <authorList>
            <person name="Hu C.-J."/>
            <person name="Li W.-J."/>
        </authorList>
    </citation>
    <scope>NUCLEOTIDE SEQUENCE [LARGE SCALE GENOMIC DNA]</scope>
    <source>
        <strain evidence="2 3">SYSU G07066</strain>
    </source>
</reference>